<dbReference type="EMBL" id="JTDF01000585">
    <property type="protein sequence ID" value="KAF8571329.1"/>
    <property type="molecule type" value="Genomic_DNA"/>
</dbReference>
<sequence>MSIPGFSRCACCKCAEKACRGEFTSCTTYRIDYRGRETERPFPFYPKDNLTVGAPIDCGTKCECKCTCRLDVTDQARRETDKPPNNSPISVEETKSYFPVQY</sequence>
<comment type="caution">
    <text evidence="2">The sequence shown here is derived from an EMBL/GenBank/DDBJ whole genome shotgun (WGS) entry which is preliminary data.</text>
</comment>
<evidence type="ECO:0000256" key="1">
    <source>
        <dbReference type="SAM" id="MobiDB-lite"/>
    </source>
</evidence>
<reference evidence="2 3" key="1">
    <citation type="submission" date="2019-07" db="EMBL/GenBank/DDBJ databases">
        <title>Annotation for the trematode Paragonimus westermani.</title>
        <authorList>
            <person name="Choi Y.-J."/>
        </authorList>
    </citation>
    <scope>NUCLEOTIDE SEQUENCE [LARGE SCALE GENOMIC DNA]</scope>
    <source>
        <strain evidence="2">180907_Pwestermani</strain>
    </source>
</reference>
<gene>
    <name evidence="2" type="ORF">P879_04933</name>
</gene>
<organism evidence="2 3">
    <name type="scientific">Paragonimus westermani</name>
    <dbReference type="NCBI Taxonomy" id="34504"/>
    <lineage>
        <taxon>Eukaryota</taxon>
        <taxon>Metazoa</taxon>
        <taxon>Spiralia</taxon>
        <taxon>Lophotrochozoa</taxon>
        <taxon>Platyhelminthes</taxon>
        <taxon>Trematoda</taxon>
        <taxon>Digenea</taxon>
        <taxon>Plagiorchiida</taxon>
        <taxon>Troglotremata</taxon>
        <taxon>Troglotrematidae</taxon>
        <taxon>Paragonimus</taxon>
    </lineage>
</organism>
<dbReference type="Proteomes" id="UP000699462">
    <property type="component" value="Unassembled WGS sequence"/>
</dbReference>
<accession>A0A8T0DTU1</accession>
<keyword evidence="3" id="KW-1185">Reference proteome</keyword>
<feature type="region of interest" description="Disordered" evidence="1">
    <location>
        <begin position="76"/>
        <end position="102"/>
    </location>
</feature>
<evidence type="ECO:0000313" key="2">
    <source>
        <dbReference type="EMBL" id="KAF8571329.1"/>
    </source>
</evidence>
<name>A0A8T0DTU1_9TREM</name>
<protein>
    <submittedName>
        <fullName evidence="2">Uncharacterized protein</fullName>
    </submittedName>
</protein>
<dbReference type="AlphaFoldDB" id="A0A8T0DTU1"/>
<proteinExistence type="predicted"/>
<evidence type="ECO:0000313" key="3">
    <source>
        <dbReference type="Proteomes" id="UP000699462"/>
    </source>
</evidence>